<keyword evidence="4" id="KW-1134">Transmembrane beta strand</keyword>
<reference evidence="12" key="1">
    <citation type="journal article" date="2018" name="Front. Microbiol.">
        <title>Genome-Based Analysis Reveals the Taxonomy and Diversity of the Family Idiomarinaceae.</title>
        <authorList>
            <person name="Liu Y."/>
            <person name="Lai Q."/>
            <person name="Shao Z."/>
        </authorList>
    </citation>
    <scope>NUCLEOTIDE SEQUENCE [LARGE SCALE GENOMIC DNA]</scope>
    <source>
        <strain evidence="12">GBPy7</strain>
    </source>
</reference>
<dbReference type="OrthoDB" id="9813458at2"/>
<evidence type="ECO:0000256" key="3">
    <source>
        <dbReference type="ARBA" id="ARBA00022448"/>
    </source>
</evidence>
<evidence type="ECO:0000256" key="8">
    <source>
        <dbReference type="SAM" id="Coils"/>
    </source>
</evidence>
<feature type="signal peptide" evidence="10">
    <location>
        <begin position="1"/>
        <end position="23"/>
    </location>
</feature>
<feature type="region of interest" description="Disordered" evidence="9">
    <location>
        <begin position="283"/>
        <end position="303"/>
    </location>
</feature>
<dbReference type="Proteomes" id="UP000288395">
    <property type="component" value="Unassembled WGS sequence"/>
</dbReference>
<evidence type="ECO:0000256" key="1">
    <source>
        <dbReference type="ARBA" id="ARBA00004442"/>
    </source>
</evidence>
<dbReference type="PANTHER" id="PTHR30026">
    <property type="entry name" value="OUTER MEMBRANE PROTEIN TOLC"/>
    <property type="match status" value="1"/>
</dbReference>
<dbReference type="GO" id="GO:0009279">
    <property type="term" value="C:cell outer membrane"/>
    <property type="evidence" value="ECO:0007669"/>
    <property type="project" value="UniProtKB-SubCell"/>
</dbReference>
<dbReference type="SUPFAM" id="SSF56954">
    <property type="entry name" value="Outer membrane efflux proteins (OEP)"/>
    <property type="match status" value="1"/>
</dbReference>
<dbReference type="InterPro" id="IPR010130">
    <property type="entry name" value="T1SS_OMP_TolC"/>
</dbReference>
<dbReference type="InterPro" id="IPR051906">
    <property type="entry name" value="TolC-like"/>
</dbReference>
<keyword evidence="6" id="KW-0472">Membrane</keyword>
<dbReference type="RefSeq" id="WP_126767589.1">
    <property type="nucleotide sequence ID" value="NZ_PIPJ01000006.1"/>
</dbReference>
<comment type="similarity">
    <text evidence="2">Belongs to the outer membrane factor (OMF) (TC 1.B.17) family.</text>
</comment>
<evidence type="ECO:0000256" key="10">
    <source>
        <dbReference type="SAM" id="SignalP"/>
    </source>
</evidence>
<accession>A0A432VU54</accession>
<evidence type="ECO:0000256" key="4">
    <source>
        <dbReference type="ARBA" id="ARBA00022452"/>
    </source>
</evidence>
<keyword evidence="3" id="KW-0813">Transport</keyword>
<evidence type="ECO:0000256" key="2">
    <source>
        <dbReference type="ARBA" id="ARBA00007613"/>
    </source>
</evidence>
<keyword evidence="12" id="KW-1185">Reference proteome</keyword>
<dbReference type="GO" id="GO:0015562">
    <property type="term" value="F:efflux transmembrane transporter activity"/>
    <property type="evidence" value="ECO:0007669"/>
    <property type="project" value="InterPro"/>
</dbReference>
<comment type="caution">
    <text evidence="11">The sequence shown here is derived from an EMBL/GenBank/DDBJ whole genome shotgun (WGS) entry which is preliminary data.</text>
</comment>
<proteinExistence type="inferred from homology"/>
<dbReference type="InterPro" id="IPR003423">
    <property type="entry name" value="OMP_efflux"/>
</dbReference>
<keyword evidence="5" id="KW-0812">Transmembrane</keyword>
<evidence type="ECO:0000256" key="5">
    <source>
        <dbReference type="ARBA" id="ARBA00022692"/>
    </source>
</evidence>
<dbReference type="EMBL" id="PIPJ01000006">
    <property type="protein sequence ID" value="RUO20007.1"/>
    <property type="molecule type" value="Genomic_DNA"/>
</dbReference>
<comment type="subcellular location">
    <subcellularLocation>
        <location evidence="1">Cell outer membrane</location>
    </subcellularLocation>
</comment>
<dbReference type="GO" id="GO:1990281">
    <property type="term" value="C:efflux pump complex"/>
    <property type="evidence" value="ECO:0007669"/>
    <property type="project" value="TreeGrafter"/>
</dbReference>
<dbReference type="Gene3D" id="1.20.1600.10">
    <property type="entry name" value="Outer membrane efflux proteins (OEP)"/>
    <property type="match status" value="1"/>
</dbReference>
<sequence length="451" mass="50223">MKIKFLAVALSMGLGLSAIPAHATDLTDIYRLALENDPRLLRAEAERDAAKSSVDVSRADWFPQINFGMSYSDSRSDNVTTTETGFITGTTDSSSFSQEISLSQTVFNLGTWKATAITEKQAYQSEINYLLVRQELMLRVTDAYFTVLEAQDNLEFVQAEKRAIERQLEQTKHRFSVGLTAITDVHEAQAQFDNAVAREIQAENAVEIALEGLREITGRQHMDIARLNTDRFDPVRPDPSGVEQWIQLAHDRNLQLLISRSGLEIADQRIDLARAGHYPRVSLNASYSNRDQDTSRGSTSNNLNGLNSRNIGLQLTLPLYSGGRTIASTEEARNDYIAVSQTLEENRRLVERTVRSSYFDVVASISSIRAFEQAVVSAESALNATQVGLEVGTRTIVDVLDSTRNLFNARRNLSEARYTYVNRILALYQAAGIISENDLITINDGLSLETE</sequence>
<feature type="chain" id="PRO_5019577051" evidence="10">
    <location>
        <begin position="24"/>
        <end position="451"/>
    </location>
</feature>
<keyword evidence="10" id="KW-0732">Signal</keyword>
<dbReference type="GO" id="GO:0015288">
    <property type="term" value="F:porin activity"/>
    <property type="evidence" value="ECO:0007669"/>
    <property type="project" value="TreeGrafter"/>
</dbReference>
<evidence type="ECO:0000256" key="7">
    <source>
        <dbReference type="ARBA" id="ARBA00023237"/>
    </source>
</evidence>
<dbReference type="AlphaFoldDB" id="A0A432VU54"/>
<gene>
    <name evidence="11" type="ORF">CWE08_08820</name>
</gene>
<dbReference type="NCBIfam" id="TIGR01844">
    <property type="entry name" value="type_I_sec_TolC"/>
    <property type="match status" value="1"/>
</dbReference>
<name>A0A432VU54_9GAMM</name>
<organism evidence="11 12">
    <name type="scientific">Aliidiomarina iranensis</name>
    <dbReference type="NCBI Taxonomy" id="1434071"/>
    <lineage>
        <taxon>Bacteria</taxon>
        <taxon>Pseudomonadati</taxon>
        <taxon>Pseudomonadota</taxon>
        <taxon>Gammaproteobacteria</taxon>
        <taxon>Alteromonadales</taxon>
        <taxon>Idiomarinaceae</taxon>
        <taxon>Aliidiomarina</taxon>
    </lineage>
</organism>
<feature type="coiled-coil region" evidence="8">
    <location>
        <begin position="147"/>
        <end position="174"/>
    </location>
</feature>
<evidence type="ECO:0000313" key="12">
    <source>
        <dbReference type="Proteomes" id="UP000288395"/>
    </source>
</evidence>
<dbReference type="InterPro" id="IPR058622">
    <property type="entry name" value="TolC"/>
</dbReference>
<dbReference type="NCBIfam" id="NF007002">
    <property type="entry name" value="PRK09465.1"/>
    <property type="match status" value="1"/>
</dbReference>
<evidence type="ECO:0000313" key="11">
    <source>
        <dbReference type="EMBL" id="RUO20007.1"/>
    </source>
</evidence>
<evidence type="ECO:0000256" key="9">
    <source>
        <dbReference type="SAM" id="MobiDB-lite"/>
    </source>
</evidence>
<protein>
    <submittedName>
        <fullName evidence="11">Outer membrane channel protein TolC</fullName>
    </submittedName>
</protein>
<dbReference type="Pfam" id="PF02321">
    <property type="entry name" value="OEP"/>
    <property type="match status" value="2"/>
</dbReference>
<keyword evidence="7" id="KW-0998">Cell outer membrane</keyword>
<keyword evidence="8" id="KW-0175">Coiled coil</keyword>
<dbReference type="PANTHER" id="PTHR30026:SF20">
    <property type="entry name" value="OUTER MEMBRANE PROTEIN TOLC"/>
    <property type="match status" value="1"/>
</dbReference>
<evidence type="ECO:0000256" key="6">
    <source>
        <dbReference type="ARBA" id="ARBA00023136"/>
    </source>
</evidence>